<reference evidence="3 4" key="1">
    <citation type="submission" date="2018-05" db="EMBL/GenBank/DDBJ databases">
        <title>Genome sequencing and assembly of the regulated plant pathogen Lachnellula willkommii and related sister species for the development of diagnostic species identification markers.</title>
        <authorList>
            <person name="Giroux E."/>
            <person name="Bilodeau G."/>
        </authorList>
    </citation>
    <scope>NUCLEOTIDE SEQUENCE [LARGE SCALE GENOMIC DNA]</scope>
    <source>
        <strain evidence="3 4">CBS 268.59</strain>
    </source>
</reference>
<organism evidence="3 4">
    <name type="scientific">Lachnellula suecica</name>
    <dbReference type="NCBI Taxonomy" id="602035"/>
    <lineage>
        <taxon>Eukaryota</taxon>
        <taxon>Fungi</taxon>
        <taxon>Dikarya</taxon>
        <taxon>Ascomycota</taxon>
        <taxon>Pezizomycotina</taxon>
        <taxon>Leotiomycetes</taxon>
        <taxon>Helotiales</taxon>
        <taxon>Lachnaceae</taxon>
        <taxon>Lachnellula</taxon>
    </lineage>
</organism>
<dbReference type="Gene3D" id="3.40.50.720">
    <property type="entry name" value="NAD(P)-binding Rossmann-like Domain"/>
    <property type="match status" value="1"/>
</dbReference>
<dbReference type="EMBL" id="QGMK01000045">
    <property type="protein sequence ID" value="TVY84917.1"/>
    <property type="molecule type" value="Genomic_DNA"/>
</dbReference>
<dbReference type="PANTHER" id="PTHR43355:SF2">
    <property type="entry name" value="FLAVIN REDUCTASE (NADPH)"/>
    <property type="match status" value="1"/>
</dbReference>
<dbReference type="SUPFAM" id="SSF51735">
    <property type="entry name" value="NAD(P)-binding Rossmann-fold domains"/>
    <property type="match status" value="1"/>
</dbReference>
<protein>
    <submittedName>
        <fullName evidence="3">Flavin reductase (NADPH)</fullName>
    </submittedName>
</protein>
<dbReference type="GO" id="GO:0004074">
    <property type="term" value="F:biliverdin reductase [NAD(P)H] activity"/>
    <property type="evidence" value="ECO:0007669"/>
    <property type="project" value="TreeGrafter"/>
</dbReference>
<dbReference type="PANTHER" id="PTHR43355">
    <property type="entry name" value="FLAVIN REDUCTASE (NADPH)"/>
    <property type="match status" value="1"/>
</dbReference>
<dbReference type="OrthoDB" id="419598at2759"/>
<dbReference type="GO" id="GO:0042602">
    <property type="term" value="F:riboflavin reductase (NADPH) activity"/>
    <property type="evidence" value="ECO:0007669"/>
    <property type="project" value="TreeGrafter"/>
</dbReference>
<dbReference type="InterPro" id="IPR051606">
    <property type="entry name" value="Polyketide_Oxido-like"/>
</dbReference>
<keyword evidence="4" id="KW-1185">Reference proteome</keyword>
<evidence type="ECO:0000313" key="3">
    <source>
        <dbReference type="EMBL" id="TVY84917.1"/>
    </source>
</evidence>
<comment type="similarity">
    <text evidence="1">Belongs to the avfA family.</text>
</comment>
<accession>A0A8T9CK77</accession>
<proteinExistence type="inferred from homology"/>
<comment type="caution">
    <text evidence="3">The sequence shown here is derived from an EMBL/GenBank/DDBJ whole genome shotgun (WGS) entry which is preliminary data.</text>
</comment>
<evidence type="ECO:0000259" key="2">
    <source>
        <dbReference type="Pfam" id="PF13460"/>
    </source>
</evidence>
<gene>
    <name evidence="3" type="primary">BLVRB</name>
    <name evidence="3" type="ORF">LSUE1_G001847</name>
</gene>
<dbReference type="Pfam" id="PF13460">
    <property type="entry name" value="NAD_binding_10"/>
    <property type="match status" value="1"/>
</dbReference>
<dbReference type="InterPro" id="IPR036291">
    <property type="entry name" value="NAD(P)-bd_dom_sf"/>
</dbReference>
<name>A0A8T9CK77_9HELO</name>
<evidence type="ECO:0000313" key="4">
    <source>
        <dbReference type="Proteomes" id="UP000469558"/>
    </source>
</evidence>
<feature type="domain" description="NAD(P)-binding" evidence="2">
    <location>
        <begin position="7"/>
        <end position="209"/>
    </location>
</feature>
<sequence length="221" mass="23377">MHLLIIGGSGRTGKFFIEESLQKGHTITALVRKTSSLSPAGGLAIVQGSCLDAKDVETAIESSPTPPSAVVVTLASLRKTESPFSKPVSSPTMMTDTHRVLIAAMKTHGIKKLVTMSVFGVGDSHPFVFFPTRLVLDYSGTSVAIKDHAGLEKLVRSSGLDWTLVRPVMLTDGERNGVKVFGNQGKGVGSVPKVSRASVAGFMVGCLETDRWNGNTPVIAE</sequence>
<dbReference type="AlphaFoldDB" id="A0A8T9CK77"/>
<dbReference type="InterPro" id="IPR016040">
    <property type="entry name" value="NAD(P)-bd_dom"/>
</dbReference>
<evidence type="ECO:0000256" key="1">
    <source>
        <dbReference type="ARBA" id="ARBA00038376"/>
    </source>
</evidence>
<dbReference type="Proteomes" id="UP000469558">
    <property type="component" value="Unassembled WGS sequence"/>
</dbReference>